<reference evidence="13" key="1">
    <citation type="submission" date="2018-06" db="EMBL/GenBank/DDBJ databases">
        <authorList>
            <person name="Zhirakovskaya E."/>
        </authorList>
    </citation>
    <scope>NUCLEOTIDE SEQUENCE</scope>
</reference>
<dbReference type="PRINTS" id="PR01490">
    <property type="entry name" value="RTXTOXIND"/>
</dbReference>
<keyword evidence="5" id="KW-0997">Cell inner membrane</keyword>
<keyword evidence="8 10" id="KW-0472">Membrane</keyword>
<keyword evidence="4" id="KW-1003">Cell membrane</keyword>
<feature type="domain" description="AprE-like beta-barrel" evidence="12">
    <location>
        <begin position="320"/>
        <end position="410"/>
    </location>
</feature>
<feature type="domain" description="AprE-like long alpha-helical hairpin" evidence="11">
    <location>
        <begin position="89"/>
        <end position="277"/>
    </location>
</feature>
<evidence type="ECO:0000256" key="1">
    <source>
        <dbReference type="ARBA" id="ARBA00004377"/>
    </source>
</evidence>
<dbReference type="Gene3D" id="2.40.50.100">
    <property type="match status" value="1"/>
</dbReference>
<evidence type="ECO:0000256" key="7">
    <source>
        <dbReference type="ARBA" id="ARBA00022989"/>
    </source>
</evidence>
<keyword evidence="6 10" id="KW-0812">Transmembrane</keyword>
<dbReference type="Pfam" id="PF25994">
    <property type="entry name" value="HH_AprE"/>
    <property type="match status" value="1"/>
</dbReference>
<evidence type="ECO:0000256" key="10">
    <source>
        <dbReference type="SAM" id="Phobius"/>
    </source>
</evidence>
<dbReference type="GO" id="GO:0015031">
    <property type="term" value="P:protein transport"/>
    <property type="evidence" value="ECO:0007669"/>
    <property type="project" value="InterPro"/>
</dbReference>
<organism evidence="13">
    <name type="scientific">hydrothermal vent metagenome</name>
    <dbReference type="NCBI Taxonomy" id="652676"/>
    <lineage>
        <taxon>unclassified sequences</taxon>
        <taxon>metagenomes</taxon>
        <taxon>ecological metagenomes</taxon>
    </lineage>
</organism>
<dbReference type="PANTHER" id="PTHR30386">
    <property type="entry name" value="MEMBRANE FUSION SUBUNIT OF EMRAB-TOLC MULTIDRUG EFFLUX PUMP"/>
    <property type="match status" value="1"/>
</dbReference>
<dbReference type="EMBL" id="UOEO01000035">
    <property type="protein sequence ID" value="VAW15568.1"/>
    <property type="molecule type" value="Genomic_DNA"/>
</dbReference>
<dbReference type="InterPro" id="IPR050739">
    <property type="entry name" value="MFP"/>
</dbReference>
<dbReference type="Pfam" id="PF26002">
    <property type="entry name" value="Beta-barrel_AprE"/>
    <property type="match status" value="1"/>
</dbReference>
<protein>
    <submittedName>
        <fullName evidence="13">Type I secretion membrane fusion protein, HlyD family</fullName>
    </submittedName>
</protein>
<evidence type="ECO:0000313" key="13">
    <source>
        <dbReference type="EMBL" id="VAW15568.1"/>
    </source>
</evidence>
<comment type="subcellular location">
    <subcellularLocation>
        <location evidence="1">Cell inner membrane</location>
        <topology evidence="1">Single-pass membrane protein</topology>
    </subcellularLocation>
</comment>
<sequence>MDNKKQFQNHFWILLGVLTILAVFGGGGAWAAFSKISGAIIAPGSISVESKIKTVQHLEGGIVAQIYVRNGDRVKAGDPLIRLDDTALRARLNITSNNLLELVARRARLEAELEGRDSIEFPKEILDKADMAITRNIMASKRALFEARKQTRLGQKGMMEQKIIQLDKQIQGLKAQMQSKTNQADILMNNIERKQEAATNGLISQDNMDQLRRQHLQLVGEAGELTSNIARIGSTITQTRLQIIQIDIDLRESAQKELREVSGKITELREQETALKDTLRRTLIVSPVSGRVLNLAIFTVGGVVSPAKPIVQIIPDNDRLIIEARVKVTDVDQVFVGQQASVVLSAFNTRTTPNLMARVINISAARLVDSSTNVPYFSVEIEIPESELARLNPNQKLLPGMPAEVYIRTGERTPLDYLFKPLANQIMRAFKEQ</sequence>
<keyword evidence="7 10" id="KW-1133">Transmembrane helix</keyword>
<dbReference type="Gene3D" id="2.40.30.170">
    <property type="match status" value="1"/>
</dbReference>
<dbReference type="InterPro" id="IPR010129">
    <property type="entry name" value="T1SS_HlyD"/>
</dbReference>
<accession>A0A3B0TC02</accession>
<evidence type="ECO:0000256" key="9">
    <source>
        <dbReference type="SAM" id="Coils"/>
    </source>
</evidence>
<dbReference type="InterPro" id="IPR058982">
    <property type="entry name" value="Beta-barrel_AprE"/>
</dbReference>
<feature type="transmembrane region" description="Helical" evidence="10">
    <location>
        <begin position="12"/>
        <end position="33"/>
    </location>
</feature>
<dbReference type="InterPro" id="IPR058781">
    <property type="entry name" value="HH_AprE-like"/>
</dbReference>
<dbReference type="GO" id="GO:0005886">
    <property type="term" value="C:plasma membrane"/>
    <property type="evidence" value="ECO:0007669"/>
    <property type="project" value="UniProtKB-SubCell"/>
</dbReference>
<gene>
    <name evidence="13" type="ORF">MNBD_ALPHA12-1013</name>
</gene>
<evidence type="ECO:0000259" key="11">
    <source>
        <dbReference type="Pfam" id="PF25994"/>
    </source>
</evidence>
<evidence type="ECO:0000256" key="3">
    <source>
        <dbReference type="ARBA" id="ARBA00022448"/>
    </source>
</evidence>
<dbReference type="PANTHER" id="PTHR30386:SF17">
    <property type="entry name" value="ALKALINE PROTEASE SECRETION PROTEIN APRE"/>
    <property type="match status" value="1"/>
</dbReference>
<evidence type="ECO:0000256" key="5">
    <source>
        <dbReference type="ARBA" id="ARBA00022519"/>
    </source>
</evidence>
<evidence type="ECO:0000256" key="4">
    <source>
        <dbReference type="ARBA" id="ARBA00022475"/>
    </source>
</evidence>
<feature type="coiled-coil region" evidence="9">
    <location>
        <begin position="156"/>
        <end position="197"/>
    </location>
</feature>
<evidence type="ECO:0000259" key="12">
    <source>
        <dbReference type="Pfam" id="PF26002"/>
    </source>
</evidence>
<keyword evidence="3" id="KW-0813">Transport</keyword>
<comment type="similarity">
    <text evidence="2">Belongs to the membrane fusion protein (MFP) (TC 8.A.1) family.</text>
</comment>
<dbReference type="NCBIfam" id="TIGR01843">
    <property type="entry name" value="type_I_hlyD"/>
    <property type="match status" value="1"/>
</dbReference>
<proteinExistence type="inferred from homology"/>
<keyword evidence="9" id="KW-0175">Coiled coil</keyword>
<name>A0A3B0TC02_9ZZZZ</name>
<dbReference type="AlphaFoldDB" id="A0A3B0TC02"/>
<evidence type="ECO:0000256" key="2">
    <source>
        <dbReference type="ARBA" id="ARBA00009477"/>
    </source>
</evidence>
<evidence type="ECO:0000256" key="6">
    <source>
        <dbReference type="ARBA" id="ARBA00022692"/>
    </source>
</evidence>
<evidence type="ECO:0000256" key="8">
    <source>
        <dbReference type="ARBA" id="ARBA00023136"/>
    </source>
</evidence>